<evidence type="ECO:0000313" key="1">
    <source>
        <dbReference type="EMBL" id="AUZ95361.1"/>
    </source>
</evidence>
<evidence type="ECO:0000313" key="2">
    <source>
        <dbReference type="Proteomes" id="UP000223025"/>
    </source>
</evidence>
<protein>
    <submittedName>
        <fullName evidence="1">Uncharacterized protein</fullName>
    </submittedName>
</protein>
<dbReference type="GeneID" id="40088605"/>
<proteinExistence type="predicted"/>
<dbReference type="EMBL" id="MF403008">
    <property type="protein sequence ID" value="AUZ95361.1"/>
    <property type="molecule type" value="Genomic_DNA"/>
</dbReference>
<dbReference type="RefSeq" id="YP_009612267.1">
    <property type="nucleotide sequence ID" value="NC_042013.1"/>
</dbReference>
<dbReference type="Proteomes" id="UP000223025">
    <property type="component" value="Segment"/>
</dbReference>
<reference evidence="1 2" key="1">
    <citation type="submission" date="2017-06" db="EMBL/GenBank/DDBJ databases">
        <authorList>
            <person name="Kim H.J."/>
            <person name="Triplett B.A."/>
        </authorList>
    </citation>
    <scope>NUCLEOTIDE SEQUENCE [LARGE SCALE GENOMIC DNA]</scope>
</reference>
<dbReference type="KEGG" id="vg:40088605"/>
<keyword evidence="2" id="KW-1185">Reference proteome</keyword>
<name>A0A2L0V0R5_9CAUD</name>
<accession>A0A2L0V0R5</accession>
<sequence length="166" mass="19755">MLFRMKRDEDYLQMIMTSYFSQYNSTLQYYYALYDIHDIRKHLNILRFPISNKNFNKIGECLFPYQKNLTFWQDAIDPQHSEVSFIKLMSKLEPFYIDEDFGLIAFISNVNSEIFSSEDTTYAGGSHTIDIISLDSRGDTYEHATFRFETDEEAEKLYENLEKTFS</sequence>
<organism evidence="1 2">
    <name type="scientific">Agrobacterium phage Atu_ph07</name>
    <dbReference type="NCBI Taxonomy" id="2024264"/>
    <lineage>
        <taxon>Viruses</taxon>
        <taxon>Duplodnaviria</taxon>
        <taxon>Heunggongvirae</taxon>
        <taxon>Uroviricota</taxon>
        <taxon>Caudoviricetes</taxon>
        <taxon>Polybotosvirus</taxon>
        <taxon>Polybotosvirus Atuph07</taxon>
    </lineage>
</organism>